<proteinExistence type="predicted"/>
<feature type="region of interest" description="Disordered" evidence="1">
    <location>
        <begin position="1"/>
        <end position="31"/>
    </location>
</feature>
<dbReference type="Proteomes" id="UP000656367">
    <property type="component" value="Unassembled WGS sequence"/>
</dbReference>
<feature type="compositionally biased region" description="Polar residues" evidence="1">
    <location>
        <begin position="21"/>
        <end position="31"/>
    </location>
</feature>
<name>A0A830FX43_HALAR</name>
<dbReference type="EMBL" id="BMON01000012">
    <property type="protein sequence ID" value="GGM52942.1"/>
    <property type="molecule type" value="Genomic_DNA"/>
</dbReference>
<evidence type="ECO:0000313" key="2">
    <source>
        <dbReference type="EMBL" id="GGM52942.1"/>
    </source>
</evidence>
<feature type="compositionally biased region" description="Basic and acidic residues" evidence="1">
    <location>
        <begin position="1"/>
        <end position="20"/>
    </location>
</feature>
<comment type="caution">
    <text evidence="2">The sequence shown here is derived from an EMBL/GenBank/DDBJ whole genome shotgun (WGS) entry which is preliminary data.</text>
</comment>
<gene>
    <name evidence="2" type="ORF">GCM10009006_37590</name>
</gene>
<reference evidence="2" key="1">
    <citation type="journal article" date="2014" name="Int. J. Syst. Evol. Microbiol.">
        <title>Complete genome sequence of Corynebacterium casei LMG S-19264T (=DSM 44701T), isolated from a smear-ripened cheese.</title>
        <authorList>
            <consortium name="US DOE Joint Genome Institute (JGI-PGF)"/>
            <person name="Walter F."/>
            <person name="Albersmeier A."/>
            <person name="Kalinowski J."/>
            <person name="Ruckert C."/>
        </authorList>
    </citation>
    <scope>NUCLEOTIDE SEQUENCE</scope>
    <source>
        <strain evidence="2">JCM 15759</strain>
    </source>
</reference>
<reference evidence="2" key="2">
    <citation type="submission" date="2020-09" db="EMBL/GenBank/DDBJ databases">
        <authorList>
            <person name="Sun Q."/>
            <person name="Ohkuma M."/>
        </authorList>
    </citation>
    <scope>NUCLEOTIDE SEQUENCE</scope>
    <source>
        <strain evidence="2">JCM 15759</strain>
    </source>
</reference>
<protein>
    <submittedName>
        <fullName evidence="2">Uncharacterized protein</fullName>
    </submittedName>
</protein>
<evidence type="ECO:0000313" key="3">
    <source>
        <dbReference type="Proteomes" id="UP000656367"/>
    </source>
</evidence>
<organism evidence="2 3">
    <name type="scientific">Haloarcula argentinensis</name>
    <dbReference type="NCBI Taxonomy" id="43776"/>
    <lineage>
        <taxon>Archaea</taxon>
        <taxon>Methanobacteriati</taxon>
        <taxon>Methanobacteriota</taxon>
        <taxon>Stenosarchaea group</taxon>
        <taxon>Halobacteria</taxon>
        <taxon>Halobacteriales</taxon>
        <taxon>Haloarculaceae</taxon>
        <taxon>Haloarcula</taxon>
    </lineage>
</organism>
<accession>A0A830FX43</accession>
<dbReference type="AlphaFoldDB" id="A0A830FX43"/>
<sequence length="113" mass="12263">MPINQDMEHYERERSQRDIQSEPSTNNQSSQKFIFWLSRQAECPPGVPWTAEGGRQAVYPHCSPSQDATAGGVGVRTPTPPTHQEGVCGVGVNPPAHTKMVCGCGSALREVES</sequence>
<evidence type="ECO:0000256" key="1">
    <source>
        <dbReference type="SAM" id="MobiDB-lite"/>
    </source>
</evidence>